<sequence length="904" mass="96001">MSQYRDPFIGRGEVSGGSSGGSGSRNRRNNEEYMYQRREEDDGSQYSPSSEYSSIHGFPAVPTDMGSRSSARPIQQPPRRPQQPMSSRQGGNGGQQSFPIPPVPRTPGNNNSNGSRGPPPPRPVRRDYVPSNLDSSEVQEVQQNPNFSYRLNQQPVRTQTRYSQQSDDEHSPISPAKPPTNRPSASSSRSIFIGFDPSNPPPTDPNSLGVIPNFPSVPPASGSNRKSSGTGPPPSARRGTSSYYSQQALMVSPIPEESSGSDRHGSYASSTAIPSNWAAPEEVEEYYTNRRNDVHSDSDESDSRFPEETFHDVGEERGLVRQASLGRKSRPVITEIKSSGGGKLAAASSKSSSESFKTGRSASGSVSAGRGTSRSPAEKSSPTLNPVVGGSGASLPYLPSPQAQSPVSSSTGSDSPIITPPLAYTPGDYMSERLSFPRRASQSSSPAYELQPTAGTAPRAPPPAAGGLAGRRIPPRLNLDAVREAEARGSLTSLPDLIRRATKLAAVLETGRPDSRWGGRGASYMDSSSGGRSRDTDSISDILASFPPPVLAQGKNRNSRTLSQWPLPGDFTHENESSIRPSKKQGRRVCGLPLWAFVLLVILALLVICAAVIVPLQLVNLSKSDKNGNNDSGRALVAECKEKNPCQNGGENIATSDFCGCVCTNGFTGSDCTQMADSSCTTVDLKDRNGGRIKGIQNVTMGNALPRLFDIADPYYNIELDMAMLLAVFSNESISCTAQNALVTFNGEAIPDSATTTTAKRELEAAIAELEKRQTAIVTDTATSTAAAATTTATGTSSTDSRTVELDSDAIDFARVAVLYLTNAQTLTIASEAQSQLQAYFTAGRDFGDLSVGNNITVDFDNRSIELSNGSIIGSAAANSTNTTTATETASAKIKRTMESYFVA</sequence>
<dbReference type="PROSITE" id="PS00022">
    <property type="entry name" value="EGF_1"/>
    <property type="match status" value="1"/>
</dbReference>
<dbReference type="AlphaFoldDB" id="A0A3N4KSI3"/>
<name>A0A3N4KSI3_9PEZI</name>
<evidence type="ECO:0000313" key="7">
    <source>
        <dbReference type="Proteomes" id="UP000277580"/>
    </source>
</evidence>
<feature type="region of interest" description="Disordered" evidence="3">
    <location>
        <begin position="553"/>
        <end position="582"/>
    </location>
</feature>
<keyword evidence="4" id="KW-0812">Transmembrane</keyword>
<organism evidence="6 7">
    <name type="scientific">Morchella conica CCBAS932</name>
    <dbReference type="NCBI Taxonomy" id="1392247"/>
    <lineage>
        <taxon>Eukaryota</taxon>
        <taxon>Fungi</taxon>
        <taxon>Dikarya</taxon>
        <taxon>Ascomycota</taxon>
        <taxon>Pezizomycotina</taxon>
        <taxon>Pezizomycetes</taxon>
        <taxon>Pezizales</taxon>
        <taxon>Morchellaceae</taxon>
        <taxon>Morchella</taxon>
    </lineage>
</organism>
<reference evidence="6 7" key="1">
    <citation type="journal article" date="2018" name="Nat. Ecol. Evol.">
        <title>Pezizomycetes genomes reveal the molecular basis of ectomycorrhizal truffle lifestyle.</title>
        <authorList>
            <person name="Murat C."/>
            <person name="Payen T."/>
            <person name="Noel B."/>
            <person name="Kuo A."/>
            <person name="Morin E."/>
            <person name="Chen J."/>
            <person name="Kohler A."/>
            <person name="Krizsan K."/>
            <person name="Balestrini R."/>
            <person name="Da Silva C."/>
            <person name="Montanini B."/>
            <person name="Hainaut M."/>
            <person name="Levati E."/>
            <person name="Barry K.W."/>
            <person name="Belfiori B."/>
            <person name="Cichocki N."/>
            <person name="Clum A."/>
            <person name="Dockter R.B."/>
            <person name="Fauchery L."/>
            <person name="Guy J."/>
            <person name="Iotti M."/>
            <person name="Le Tacon F."/>
            <person name="Lindquist E.A."/>
            <person name="Lipzen A."/>
            <person name="Malagnac F."/>
            <person name="Mello A."/>
            <person name="Molinier V."/>
            <person name="Miyauchi S."/>
            <person name="Poulain J."/>
            <person name="Riccioni C."/>
            <person name="Rubini A."/>
            <person name="Sitrit Y."/>
            <person name="Splivallo R."/>
            <person name="Traeger S."/>
            <person name="Wang M."/>
            <person name="Zifcakova L."/>
            <person name="Wipf D."/>
            <person name="Zambonelli A."/>
            <person name="Paolocci F."/>
            <person name="Nowrousian M."/>
            <person name="Ottonello S."/>
            <person name="Baldrian P."/>
            <person name="Spatafora J.W."/>
            <person name="Henrissat B."/>
            <person name="Nagy L.G."/>
            <person name="Aury J.M."/>
            <person name="Wincker P."/>
            <person name="Grigoriev I.V."/>
            <person name="Bonfante P."/>
            <person name="Martin F.M."/>
        </authorList>
    </citation>
    <scope>NUCLEOTIDE SEQUENCE [LARGE SCALE GENOMIC DNA]</scope>
    <source>
        <strain evidence="6 7">CCBAS932</strain>
    </source>
</reference>
<feature type="domain" description="EGF-like" evidence="5">
    <location>
        <begin position="636"/>
        <end position="673"/>
    </location>
</feature>
<keyword evidence="4" id="KW-0472">Membrane</keyword>
<dbReference type="OrthoDB" id="283575at2759"/>
<dbReference type="EMBL" id="ML119159">
    <property type="protein sequence ID" value="RPB08725.1"/>
    <property type="molecule type" value="Genomic_DNA"/>
</dbReference>
<evidence type="ECO:0000256" key="1">
    <source>
        <dbReference type="PROSITE-ProRule" id="PRU00076"/>
    </source>
</evidence>
<protein>
    <recommendedName>
        <fullName evidence="5">EGF-like domain-containing protein</fullName>
    </recommendedName>
</protein>
<dbReference type="InParanoid" id="A0A3N4KSI3"/>
<dbReference type="Proteomes" id="UP000277580">
    <property type="component" value="Unassembled WGS sequence"/>
</dbReference>
<evidence type="ECO:0000256" key="3">
    <source>
        <dbReference type="SAM" id="MobiDB-lite"/>
    </source>
</evidence>
<dbReference type="PROSITE" id="PS01186">
    <property type="entry name" value="EGF_2"/>
    <property type="match status" value="1"/>
</dbReference>
<evidence type="ECO:0000259" key="5">
    <source>
        <dbReference type="PROSITE" id="PS50026"/>
    </source>
</evidence>
<dbReference type="Gene3D" id="2.10.25.10">
    <property type="entry name" value="Laminin"/>
    <property type="match status" value="1"/>
</dbReference>
<feature type="compositionally biased region" description="Polar residues" evidence="3">
    <location>
        <begin position="238"/>
        <end position="249"/>
    </location>
</feature>
<feature type="compositionally biased region" description="Polar residues" evidence="3">
    <location>
        <begin position="221"/>
        <end position="230"/>
    </location>
</feature>
<dbReference type="PROSITE" id="PS50026">
    <property type="entry name" value="EGF_3"/>
    <property type="match status" value="1"/>
</dbReference>
<feature type="compositionally biased region" description="Low complexity" evidence="3">
    <location>
        <begin position="106"/>
        <end position="116"/>
    </location>
</feature>
<keyword evidence="1" id="KW-1015">Disulfide bond</keyword>
<keyword evidence="7" id="KW-1185">Reference proteome</keyword>
<dbReference type="InterPro" id="IPR000742">
    <property type="entry name" value="EGF"/>
</dbReference>
<dbReference type="STRING" id="1392247.A0A3N4KSI3"/>
<accession>A0A3N4KSI3</accession>
<feature type="compositionally biased region" description="Gly residues" evidence="3">
    <location>
        <begin position="13"/>
        <end position="23"/>
    </location>
</feature>
<feature type="compositionally biased region" description="Low complexity" evidence="3">
    <location>
        <begin position="344"/>
        <end position="375"/>
    </location>
</feature>
<feature type="compositionally biased region" description="Low complexity" evidence="3">
    <location>
        <begin position="44"/>
        <end position="54"/>
    </location>
</feature>
<proteinExistence type="predicted"/>
<evidence type="ECO:0000256" key="2">
    <source>
        <dbReference type="SAM" id="Coils"/>
    </source>
</evidence>
<feature type="compositionally biased region" description="Low complexity" evidence="3">
    <location>
        <begin position="400"/>
        <end position="421"/>
    </location>
</feature>
<feature type="compositionally biased region" description="Polar residues" evidence="3">
    <location>
        <begin position="555"/>
        <end position="564"/>
    </location>
</feature>
<evidence type="ECO:0000256" key="4">
    <source>
        <dbReference type="SAM" id="Phobius"/>
    </source>
</evidence>
<feature type="transmembrane region" description="Helical" evidence="4">
    <location>
        <begin position="592"/>
        <end position="616"/>
    </location>
</feature>
<dbReference type="PANTHER" id="PTHR17178">
    <property type="entry name" value="SECRETORY GRANULE PROTEOGLYCAN CORE PROTEIN"/>
    <property type="match status" value="1"/>
</dbReference>
<feature type="disulfide bond" evidence="1">
    <location>
        <begin position="663"/>
        <end position="672"/>
    </location>
</feature>
<dbReference type="CDD" id="cd00054">
    <property type="entry name" value="EGF_CA"/>
    <property type="match status" value="1"/>
</dbReference>
<feature type="region of interest" description="Disordered" evidence="3">
    <location>
        <begin position="1"/>
        <end position="472"/>
    </location>
</feature>
<evidence type="ECO:0000313" key="6">
    <source>
        <dbReference type="EMBL" id="RPB08725.1"/>
    </source>
</evidence>
<dbReference type="PANTHER" id="PTHR17178:SF0">
    <property type="entry name" value="SERGLYCIN"/>
    <property type="match status" value="1"/>
</dbReference>
<gene>
    <name evidence="6" type="ORF">P167DRAFT_577939</name>
</gene>
<feature type="compositionally biased region" description="Basic and acidic residues" evidence="3">
    <location>
        <begin position="287"/>
        <end position="319"/>
    </location>
</feature>
<feature type="coiled-coil region" evidence="2">
    <location>
        <begin position="753"/>
        <end position="780"/>
    </location>
</feature>
<keyword evidence="4" id="KW-1133">Transmembrane helix</keyword>
<comment type="caution">
    <text evidence="1">Lacks conserved residue(s) required for the propagation of feature annotation.</text>
</comment>
<keyword evidence="1" id="KW-0245">EGF-like domain</keyword>
<keyword evidence="2" id="KW-0175">Coiled coil</keyword>
<feature type="compositionally biased region" description="Basic and acidic residues" evidence="3">
    <location>
        <begin position="28"/>
        <end position="40"/>
    </location>
</feature>
<feature type="compositionally biased region" description="Polar residues" evidence="3">
    <location>
        <begin position="132"/>
        <end position="165"/>
    </location>
</feature>